<evidence type="ECO:0000313" key="1">
    <source>
        <dbReference type="EMBL" id="PEG51865.1"/>
    </source>
</evidence>
<dbReference type="SUPFAM" id="SSF51905">
    <property type="entry name" value="FAD/NAD(P)-binding domain"/>
    <property type="match status" value="1"/>
</dbReference>
<comment type="caution">
    <text evidence="1">The sequence shown here is derived from an EMBL/GenBank/DDBJ whole genome shotgun (WGS) entry which is preliminary data.</text>
</comment>
<evidence type="ECO:0000313" key="2">
    <source>
        <dbReference type="Proteomes" id="UP000220340"/>
    </source>
</evidence>
<dbReference type="PANTHER" id="PTHR43422">
    <property type="entry name" value="THIAMINE THIAZOLE SYNTHASE"/>
    <property type="match status" value="1"/>
</dbReference>
<proteinExistence type="predicted"/>
<dbReference type="PANTHER" id="PTHR43422:SF3">
    <property type="entry name" value="THIAMINE THIAZOLE SYNTHASE"/>
    <property type="match status" value="1"/>
</dbReference>
<dbReference type="EMBL" id="PDCR01000041">
    <property type="protein sequence ID" value="PEG51865.1"/>
    <property type="molecule type" value="Genomic_DNA"/>
</dbReference>
<accession>A0A2A7NPD9</accession>
<reference evidence="1 2" key="1">
    <citation type="submission" date="2017-10" db="EMBL/GenBank/DDBJ databases">
        <title>The new phylogeny of genus Mycobacterium.</title>
        <authorList>
            <person name="Tortoli E."/>
            <person name="Trovato A."/>
            <person name="Cirillo D.M."/>
        </authorList>
    </citation>
    <scope>NUCLEOTIDE SEQUENCE [LARGE SCALE GENOMIC DNA]</scope>
    <source>
        <strain evidence="1 2">IP141170001</strain>
    </source>
</reference>
<protein>
    <submittedName>
        <fullName evidence="1">2-polyprenyl-6-methoxyphenol hydroxylase-like oxidoreductase</fullName>
    </submittedName>
</protein>
<keyword evidence="2" id="KW-1185">Reference proteome</keyword>
<gene>
    <name evidence="1" type="ORF">CRI78_24400</name>
</gene>
<dbReference type="AlphaFoldDB" id="A0A2A7NPD9"/>
<name>A0A2A7NPD9_9MYCO</name>
<organism evidence="1 2">
    <name type="scientific">Mycolicibacterium diernhoferi</name>
    <dbReference type="NCBI Taxonomy" id="1801"/>
    <lineage>
        <taxon>Bacteria</taxon>
        <taxon>Bacillati</taxon>
        <taxon>Actinomycetota</taxon>
        <taxon>Actinomycetes</taxon>
        <taxon>Mycobacteriales</taxon>
        <taxon>Mycobacteriaceae</taxon>
        <taxon>Mycolicibacterium</taxon>
    </lineage>
</organism>
<dbReference type="InterPro" id="IPR036188">
    <property type="entry name" value="FAD/NAD-bd_sf"/>
</dbReference>
<sequence length="441" mass="47255">MVCGASISGLLAARALADTFDSVTVVERDALPEGVGQRPGAPQGNHLHQLLSSGLRVLEEFFPGLATELLRKGAPALDTRDLSQAYLEIGGHALLRDGSLADPDALNIVLASRPLLESVVRDRVRALANVDVVDGHDAIGPVLRGGAVAALRVSDRATGRERELPADVIVDAGGRGGRTPAWLADNGFRRPDEHTYRVQLTYATQLFRVSADMHEKVAIISPSLHRPTGAGLIAYEADTVIFTLIGVAGHQLPTDRAGILAGADHHLPAHLGAMLRAAEPIGSVQHRRYPSSVWRRYDKLAALPHGLLVIGDAVCSLNPVYGQGMTSAALQARVLHKTVAETGAEEVGRAYFRAAAKRIAPLWQGNRLNDFAVTPVDGWARWPQRVFNAYTTRFMAVASFDRVLTETFLRVLQGVDSGPALVTPGRVARVAAGTRRGARRC</sequence>
<dbReference type="Proteomes" id="UP000220340">
    <property type="component" value="Unassembled WGS sequence"/>
</dbReference>
<dbReference type="Gene3D" id="3.50.50.60">
    <property type="entry name" value="FAD/NAD(P)-binding domain"/>
    <property type="match status" value="1"/>
</dbReference>